<dbReference type="EMBL" id="JBHSQJ010000076">
    <property type="protein sequence ID" value="MFC5909273.1"/>
    <property type="molecule type" value="Genomic_DNA"/>
</dbReference>
<dbReference type="InterPro" id="IPR000868">
    <property type="entry name" value="Isochorismatase-like_dom"/>
</dbReference>
<dbReference type="InterPro" id="IPR036380">
    <property type="entry name" value="Isochorismatase-like_sf"/>
</dbReference>
<keyword evidence="4" id="KW-1185">Reference proteome</keyword>
<protein>
    <submittedName>
        <fullName evidence="3">Isochorismatase family protein</fullName>
    </submittedName>
</protein>
<gene>
    <name evidence="3" type="ORF">ACFP3V_18880</name>
</gene>
<comment type="caution">
    <text evidence="3">The sequence shown here is derived from an EMBL/GenBank/DDBJ whole genome shotgun (WGS) entry which is preliminary data.</text>
</comment>
<evidence type="ECO:0000313" key="4">
    <source>
        <dbReference type="Proteomes" id="UP001596174"/>
    </source>
</evidence>
<dbReference type="InterPro" id="IPR050272">
    <property type="entry name" value="Isochorismatase-like_hydrls"/>
</dbReference>
<name>A0ABW1G4Q5_9ACTN</name>
<dbReference type="PANTHER" id="PTHR43540">
    <property type="entry name" value="PEROXYUREIDOACRYLATE/UREIDOACRYLATE AMIDOHYDROLASE-RELATED"/>
    <property type="match status" value="1"/>
</dbReference>
<feature type="domain" description="Isochorismatase-like" evidence="2">
    <location>
        <begin position="3"/>
        <end position="155"/>
    </location>
</feature>
<dbReference type="Gene3D" id="3.40.50.850">
    <property type="entry name" value="Isochorismatase-like"/>
    <property type="match status" value="1"/>
</dbReference>
<keyword evidence="1" id="KW-0378">Hydrolase</keyword>
<sequence>MPTALLLIDVQRNMLLPPEPVVAARSVAAALSALLARAREAEALVVHIRNNGGPDDPDRPGTDGWQLVHEPLPGEPVVDKSEQDAFAGTGLADLLPATATLVLAGMQSEFCVTATALAALSRGHRVVLASGAHSTHDGEVPAQVEQRLAEAGVRIVPAEAVAFD</sequence>
<reference evidence="4" key="1">
    <citation type="journal article" date="2019" name="Int. J. Syst. Evol. Microbiol.">
        <title>The Global Catalogue of Microorganisms (GCM) 10K type strain sequencing project: providing services to taxonomists for standard genome sequencing and annotation.</title>
        <authorList>
            <consortium name="The Broad Institute Genomics Platform"/>
            <consortium name="The Broad Institute Genome Sequencing Center for Infectious Disease"/>
            <person name="Wu L."/>
            <person name="Ma J."/>
        </authorList>
    </citation>
    <scope>NUCLEOTIDE SEQUENCE [LARGE SCALE GENOMIC DNA]</scope>
    <source>
        <strain evidence="4">JCM 4816</strain>
    </source>
</reference>
<dbReference type="Proteomes" id="UP001596174">
    <property type="component" value="Unassembled WGS sequence"/>
</dbReference>
<organism evidence="3 4">
    <name type="scientific">Streptacidiphilus monticola</name>
    <dbReference type="NCBI Taxonomy" id="2161674"/>
    <lineage>
        <taxon>Bacteria</taxon>
        <taxon>Bacillati</taxon>
        <taxon>Actinomycetota</taxon>
        <taxon>Actinomycetes</taxon>
        <taxon>Kitasatosporales</taxon>
        <taxon>Streptomycetaceae</taxon>
        <taxon>Streptacidiphilus</taxon>
    </lineage>
</organism>
<dbReference type="SUPFAM" id="SSF52499">
    <property type="entry name" value="Isochorismatase-like hydrolases"/>
    <property type="match status" value="1"/>
</dbReference>
<evidence type="ECO:0000259" key="2">
    <source>
        <dbReference type="Pfam" id="PF00857"/>
    </source>
</evidence>
<dbReference type="Pfam" id="PF00857">
    <property type="entry name" value="Isochorismatase"/>
    <property type="match status" value="1"/>
</dbReference>
<evidence type="ECO:0000256" key="1">
    <source>
        <dbReference type="ARBA" id="ARBA00022801"/>
    </source>
</evidence>
<dbReference type="RefSeq" id="WP_380584924.1">
    <property type="nucleotide sequence ID" value="NZ_JBHSQJ010000076.1"/>
</dbReference>
<evidence type="ECO:0000313" key="3">
    <source>
        <dbReference type="EMBL" id="MFC5909273.1"/>
    </source>
</evidence>
<proteinExistence type="predicted"/>
<accession>A0ABW1G4Q5</accession>